<feature type="coiled-coil region" evidence="1">
    <location>
        <begin position="114"/>
        <end position="141"/>
    </location>
</feature>
<keyword evidence="4" id="KW-1185">Reference proteome</keyword>
<dbReference type="Proteomes" id="UP001648503">
    <property type="component" value="Unassembled WGS sequence"/>
</dbReference>
<proteinExistence type="predicted"/>
<organism evidence="3 4">
    <name type="scientific">Batrachochytrium salamandrivorans</name>
    <dbReference type="NCBI Taxonomy" id="1357716"/>
    <lineage>
        <taxon>Eukaryota</taxon>
        <taxon>Fungi</taxon>
        <taxon>Fungi incertae sedis</taxon>
        <taxon>Chytridiomycota</taxon>
        <taxon>Chytridiomycota incertae sedis</taxon>
        <taxon>Chytridiomycetes</taxon>
        <taxon>Rhizophydiales</taxon>
        <taxon>Rhizophydiales incertae sedis</taxon>
        <taxon>Batrachochytrium</taxon>
    </lineage>
</organism>
<dbReference type="EMBL" id="JAFCIX010000363">
    <property type="protein sequence ID" value="KAH6593041.1"/>
    <property type="molecule type" value="Genomic_DNA"/>
</dbReference>
<protein>
    <submittedName>
        <fullName evidence="3">Uncharacterized protein</fullName>
    </submittedName>
</protein>
<evidence type="ECO:0000256" key="2">
    <source>
        <dbReference type="SAM" id="SignalP"/>
    </source>
</evidence>
<keyword evidence="2" id="KW-0732">Signal</keyword>
<feature type="signal peptide" evidence="2">
    <location>
        <begin position="1"/>
        <end position="18"/>
    </location>
</feature>
<evidence type="ECO:0000313" key="4">
    <source>
        <dbReference type="Proteomes" id="UP001648503"/>
    </source>
</evidence>
<feature type="chain" id="PRO_5046499785" evidence="2">
    <location>
        <begin position="19"/>
        <end position="267"/>
    </location>
</feature>
<reference evidence="3 4" key="1">
    <citation type="submission" date="2021-02" db="EMBL/GenBank/DDBJ databases">
        <title>Variation within the Batrachochytrium salamandrivorans European outbreak.</title>
        <authorList>
            <person name="Kelly M."/>
            <person name="Pasmans F."/>
            <person name="Shea T.P."/>
            <person name="Munoz J.F."/>
            <person name="Carranza S."/>
            <person name="Cuomo C.A."/>
            <person name="Martel A."/>
        </authorList>
    </citation>
    <scope>NUCLEOTIDE SEQUENCE [LARGE SCALE GENOMIC DNA]</scope>
    <source>
        <strain evidence="3 4">AMFP18/2</strain>
    </source>
</reference>
<gene>
    <name evidence="3" type="ORF">BASA50_007674</name>
</gene>
<accession>A0ABQ8F6G0</accession>
<evidence type="ECO:0000313" key="3">
    <source>
        <dbReference type="EMBL" id="KAH6593041.1"/>
    </source>
</evidence>
<comment type="caution">
    <text evidence="3">The sequence shown here is derived from an EMBL/GenBank/DDBJ whole genome shotgun (WGS) entry which is preliminary data.</text>
</comment>
<keyword evidence="1" id="KW-0175">Coiled coil</keyword>
<evidence type="ECO:0000256" key="1">
    <source>
        <dbReference type="SAM" id="Coils"/>
    </source>
</evidence>
<sequence length="267" mass="30803">MKLISFAVISLLAVTVSAHLPTRPPASNYVLQNDQDAVEEKIQELTTAYQEQQEAILKIVGPEKVERKEIGSTPAMEDIDSGSEKDYATRVDKSNVEKKHDIAVEDWKKSYAIMIAKKEDLRKAEAKRDAIEIEIFTLRDNHELRTEHNNRNRRQIGLSPGSYYSKRILVKQSNEVCLNFDDLSAANGIIDEGVRKVAEVIMRKKEPKKLKFRDLWEKLMGSRNKLVREVKFTERYCVYTRKLQLEFDLEVVSSQVWEAVKSFWPGS</sequence>
<name>A0ABQ8F6G0_9FUNG</name>